<dbReference type="Pfam" id="PF13545">
    <property type="entry name" value="HTH_Crp_2"/>
    <property type="match status" value="1"/>
</dbReference>
<dbReference type="PROSITE" id="PS51063">
    <property type="entry name" value="HTH_CRP_2"/>
    <property type="match status" value="1"/>
</dbReference>
<evidence type="ECO:0000256" key="1">
    <source>
        <dbReference type="ARBA" id="ARBA00023015"/>
    </source>
</evidence>
<keyword evidence="6" id="KW-1185">Reference proteome</keyword>
<dbReference type="InterPro" id="IPR012318">
    <property type="entry name" value="HTH_CRP"/>
</dbReference>
<protein>
    <submittedName>
        <fullName evidence="5">Crp/Fnr family transcriptional regulator</fullName>
    </submittedName>
</protein>
<sequence length="245" mass="27286">MAPEAQGLDRAIAKLRARDIVSEEEEKVFVASVSDVVEIAAGRTIVRAGASLTHSTVLLDGFACRYKDLADGQRQIQEIHVAGDCMDLHGFLLKSLDHHVGALSGVRIALIPHEALREITENHPHLARLLWFATLLDASIQREHVLSVGRRSALARIAHLFCELHLRLQVAGESNGTTYRLPLTQTDIADASGLTAVHVNRMLKKLRDDDLLTFRGGEVVIHDRDRLERAAEFDPAYLHLERRPR</sequence>
<dbReference type="InterPro" id="IPR014710">
    <property type="entry name" value="RmlC-like_jellyroll"/>
</dbReference>
<dbReference type="Proteomes" id="UP000298213">
    <property type="component" value="Unassembled WGS sequence"/>
</dbReference>
<evidence type="ECO:0000256" key="2">
    <source>
        <dbReference type="ARBA" id="ARBA00023125"/>
    </source>
</evidence>
<dbReference type="InterPro" id="IPR018490">
    <property type="entry name" value="cNMP-bd_dom_sf"/>
</dbReference>
<keyword evidence="3" id="KW-0804">Transcription</keyword>
<dbReference type="InterPro" id="IPR000595">
    <property type="entry name" value="cNMP-bd_dom"/>
</dbReference>
<dbReference type="AlphaFoldDB" id="A0A4Y8ZY42"/>
<evidence type="ECO:0000313" key="6">
    <source>
        <dbReference type="Proteomes" id="UP000298213"/>
    </source>
</evidence>
<dbReference type="SMART" id="SM00419">
    <property type="entry name" value="HTH_CRP"/>
    <property type="match status" value="1"/>
</dbReference>
<proteinExistence type="predicted"/>
<dbReference type="EMBL" id="SPDV01000007">
    <property type="protein sequence ID" value="TFI59466.1"/>
    <property type="molecule type" value="Genomic_DNA"/>
</dbReference>
<dbReference type="RefSeq" id="WP_135084166.1">
    <property type="nucleotide sequence ID" value="NZ_SPDV01000007.1"/>
</dbReference>
<evidence type="ECO:0000256" key="3">
    <source>
        <dbReference type="ARBA" id="ARBA00023163"/>
    </source>
</evidence>
<dbReference type="GO" id="GO:0003677">
    <property type="term" value="F:DNA binding"/>
    <property type="evidence" value="ECO:0007669"/>
    <property type="project" value="UniProtKB-KW"/>
</dbReference>
<feature type="domain" description="HTH crp-type" evidence="4">
    <location>
        <begin position="151"/>
        <end position="225"/>
    </location>
</feature>
<dbReference type="InterPro" id="IPR036390">
    <property type="entry name" value="WH_DNA-bd_sf"/>
</dbReference>
<evidence type="ECO:0000259" key="4">
    <source>
        <dbReference type="PROSITE" id="PS51063"/>
    </source>
</evidence>
<keyword evidence="2" id="KW-0238">DNA-binding</keyword>
<dbReference type="InterPro" id="IPR036388">
    <property type="entry name" value="WH-like_DNA-bd_sf"/>
</dbReference>
<name>A0A4Y8ZY42_9SPHN</name>
<dbReference type="CDD" id="cd00038">
    <property type="entry name" value="CAP_ED"/>
    <property type="match status" value="1"/>
</dbReference>
<dbReference type="Gene3D" id="1.10.10.10">
    <property type="entry name" value="Winged helix-like DNA-binding domain superfamily/Winged helix DNA-binding domain"/>
    <property type="match status" value="1"/>
</dbReference>
<dbReference type="Gene3D" id="2.60.120.10">
    <property type="entry name" value="Jelly Rolls"/>
    <property type="match status" value="1"/>
</dbReference>
<comment type="caution">
    <text evidence="5">The sequence shown here is derived from an EMBL/GenBank/DDBJ whole genome shotgun (WGS) entry which is preliminary data.</text>
</comment>
<dbReference type="GO" id="GO:0006355">
    <property type="term" value="P:regulation of DNA-templated transcription"/>
    <property type="evidence" value="ECO:0007669"/>
    <property type="project" value="InterPro"/>
</dbReference>
<organism evidence="5 6">
    <name type="scientific">Sphingomonas parva</name>
    <dbReference type="NCBI Taxonomy" id="2555898"/>
    <lineage>
        <taxon>Bacteria</taxon>
        <taxon>Pseudomonadati</taxon>
        <taxon>Pseudomonadota</taxon>
        <taxon>Alphaproteobacteria</taxon>
        <taxon>Sphingomonadales</taxon>
        <taxon>Sphingomonadaceae</taxon>
        <taxon>Sphingomonas</taxon>
    </lineage>
</organism>
<reference evidence="5 6" key="1">
    <citation type="submission" date="2019-03" db="EMBL/GenBank/DDBJ databases">
        <title>Genome sequence of Sphingomonas sp. 17J27-24.</title>
        <authorList>
            <person name="Kim M."/>
            <person name="Maeng S."/>
            <person name="Sathiyaraj S."/>
        </authorList>
    </citation>
    <scope>NUCLEOTIDE SEQUENCE [LARGE SCALE GENOMIC DNA]</scope>
    <source>
        <strain evidence="5 6">17J27-24</strain>
    </source>
</reference>
<accession>A0A4Y8ZY42</accession>
<evidence type="ECO:0000313" key="5">
    <source>
        <dbReference type="EMBL" id="TFI59466.1"/>
    </source>
</evidence>
<gene>
    <name evidence="5" type="ORF">E2493_04550</name>
</gene>
<keyword evidence="1" id="KW-0805">Transcription regulation</keyword>
<dbReference type="Pfam" id="PF00027">
    <property type="entry name" value="cNMP_binding"/>
    <property type="match status" value="1"/>
</dbReference>
<dbReference type="SUPFAM" id="SSF51206">
    <property type="entry name" value="cAMP-binding domain-like"/>
    <property type="match status" value="1"/>
</dbReference>
<dbReference type="SUPFAM" id="SSF46785">
    <property type="entry name" value="Winged helix' DNA-binding domain"/>
    <property type="match status" value="1"/>
</dbReference>
<dbReference type="OrthoDB" id="6155297at2"/>